<dbReference type="AlphaFoldDB" id="A0A9J6ZNA9"/>
<sequence>MSSIGNMVKSSGVVLLGAALAFSTTGCNSGQVESYDGGQKPVSERFVHTMPGNPYLPLWEHLPDGEPRVFEDPDNPGKFRAYIIGSHDLRYTSYCGPDIRMWSAPVEDLTQWRDEGPIFTYEHDGKWDVMYAPDLVEVIRKDGTKEYYLYPHSRGPNREPMVAKGSRPDGPFTPINLTEDGSRTVDGSILGFDPAIFVEYVTDPDDPDYEIGFRAYGYWGFQRSLAAQLDQNTMYSLRPGTEIIGRFLPASTRYGEIRDPEGTEYPSLFPGQDPRGFNFFEASSIRQVGNKFVTVFSGYSGPDYGMPSSNSTLRYAYADSPLGPWKAGGVLVDSRGIVVNEDGSGLQITNGGHNTHGSLQQINDQWYVFYHRPPRNFGFARQAVVAPVKVEWDEASVAEGGKVVITGYDPYSEDNTWVAKDNNGNVYTGAEVTSEGFHIFGLDPYRYYSAGYAAYLSDVSIQGDSWDIWDNHMPIEKVRNGHIIGYKYFGFGGLDQDTKGLKAFEGTKEGNETAFNLFLAPRTDKSFKINIWLDGPWANETWKGTKIGEIVVPENAAQEVTRFTVDVAQFVDNLDKKHAIFLVAEADTEEELCEIAGLGFSSKFKAIERPVVPQVSIAVNGTEIELPKTPVRSTDFNGLTHYGLYEAKATVDGTKKPKVTASCDNKDVKIKVTQAESVEGTAEVVFDYNGVVKTYQVVFEKN</sequence>
<dbReference type="EMBL" id="CP098400">
    <property type="protein sequence ID" value="URW79197.1"/>
    <property type="molecule type" value="Genomic_DNA"/>
</dbReference>
<organism evidence="3 4">
    <name type="scientific">Xiashengella succiniciproducens</name>
    <dbReference type="NCBI Taxonomy" id="2949635"/>
    <lineage>
        <taxon>Bacteria</taxon>
        <taxon>Pseudomonadati</taxon>
        <taxon>Bacteroidota</taxon>
        <taxon>Bacteroidia</taxon>
        <taxon>Marinilabiliales</taxon>
        <taxon>Marinilabiliaceae</taxon>
        <taxon>Xiashengella</taxon>
    </lineage>
</organism>
<protein>
    <submittedName>
        <fullName evidence="3">Uncharacterized protein</fullName>
    </submittedName>
</protein>
<dbReference type="Proteomes" id="UP001056426">
    <property type="component" value="Chromosome"/>
</dbReference>
<keyword evidence="1" id="KW-0624">Polysaccharide degradation</keyword>
<proteinExistence type="predicted"/>
<evidence type="ECO:0000313" key="3">
    <source>
        <dbReference type="EMBL" id="URW79197.1"/>
    </source>
</evidence>
<dbReference type="KEGG" id="alkq:M9189_10060"/>
<evidence type="ECO:0000256" key="2">
    <source>
        <dbReference type="ARBA" id="ARBA00023277"/>
    </source>
</evidence>
<dbReference type="PANTHER" id="PTHR43772">
    <property type="entry name" value="ENDO-1,4-BETA-XYLANASE"/>
    <property type="match status" value="1"/>
</dbReference>
<keyword evidence="4" id="KW-1185">Reference proteome</keyword>
<name>A0A9J6ZNA9_9BACT</name>
<reference evidence="3" key="2">
    <citation type="submission" date="2022-06" db="EMBL/GenBank/DDBJ databases">
        <title>Xiashengella guii gen. nov. sp. nov., a bacterium isolated form anaerobic digestion tank.</title>
        <authorList>
            <person name="Huang H."/>
        </authorList>
    </citation>
    <scope>NUCLEOTIDE SEQUENCE</scope>
    <source>
        <strain evidence="3">Ai-910</strain>
    </source>
</reference>
<dbReference type="GO" id="GO:0045493">
    <property type="term" value="P:xylan catabolic process"/>
    <property type="evidence" value="ECO:0007669"/>
    <property type="project" value="UniProtKB-KW"/>
</dbReference>
<gene>
    <name evidence="3" type="ORF">M9189_10060</name>
</gene>
<keyword evidence="2" id="KW-0119">Carbohydrate metabolism</keyword>
<reference evidence="3" key="1">
    <citation type="submission" date="2022-05" db="EMBL/GenBank/DDBJ databases">
        <authorList>
            <person name="Sun X."/>
        </authorList>
    </citation>
    <scope>NUCLEOTIDE SEQUENCE</scope>
    <source>
        <strain evidence="3">Ai-910</strain>
    </source>
</reference>
<dbReference type="PANTHER" id="PTHR43772:SF2">
    <property type="entry name" value="PUTATIVE (AFU_ORTHOLOGUE AFUA_2G04480)-RELATED"/>
    <property type="match status" value="1"/>
</dbReference>
<dbReference type="RefSeq" id="WP_250722892.1">
    <property type="nucleotide sequence ID" value="NZ_CP098400.1"/>
</dbReference>
<keyword evidence="1" id="KW-0858">Xylan degradation</keyword>
<evidence type="ECO:0000256" key="1">
    <source>
        <dbReference type="ARBA" id="ARBA00022651"/>
    </source>
</evidence>
<evidence type="ECO:0000313" key="4">
    <source>
        <dbReference type="Proteomes" id="UP001056426"/>
    </source>
</evidence>
<dbReference type="SUPFAM" id="SSF75005">
    <property type="entry name" value="Arabinanase/levansucrase/invertase"/>
    <property type="match status" value="1"/>
</dbReference>
<dbReference type="InterPro" id="IPR023296">
    <property type="entry name" value="Glyco_hydro_beta-prop_sf"/>
</dbReference>
<accession>A0A9J6ZNA9</accession>
<dbReference type="InterPro" id="IPR052176">
    <property type="entry name" value="Glycosyl_Hydrlase_43_Enz"/>
</dbReference>
<dbReference type="Gene3D" id="2.115.10.20">
    <property type="entry name" value="Glycosyl hydrolase domain, family 43"/>
    <property type="match status" value="1"/>
</dbReference>